<name>D7RME9_9CAUD</name>
<keyword evidence="2" id="KW-1185">Reference proteome</keyword>
<dbReference type="SUPFAM" id="SSF52540">
    <property type="entry name" value="P-loop containing nucleoside triphosphate hydrolases"/>
    <property type="match status" value="1"/>
</dbReference>
<evidence type="ECO:0000313" key="2">
    <source>
        <dbReference type="Proteomes" id="UP000201129"/>
    </source>
</evidence>
<dbReference type="Gene3D" id="3.40.50.300">
    <property type="entry name" value="P-loop containing nucleotide triphosphate hydrolases"/>
    <property type="match status" value="1"/>
</dbReference>
<reference evidence="1 2" key="1">
    <citation type="journal article" date="2011" name="Arch. Virol.">
        <title>The complete genome sequence of a novel T4-like bacteriophage, IME08.</title>
        <authorList>
            <person name="Jiang H."/>
            <person name="Jiang X."/>
            <person name="Wang S."/>
            <person name="Li C."/>
            <person name="Chen B."/>
            <person name="An X."/>
            <person name="Mi Z."/>
            <person name="Chen J."/>
            <person name="Tong Y."/>
        </authorList>
    </citation>
    <scope>NUCLEOTIDE SEQUENCE [LARGE SCALE GENOMIC DNA]</scope>
</reference>
<dbReference type="InterPro" id="IPR048444">
    <property type="entry name" value="DNMK"/>
</dbReference>
<keyword evidence="1" id="KW-0808">Transferase</keyword>
<dbReference type="RefSeq" id="YP_003734286.1">
    <property type="nucleotide sequence ID" value="NC_014260.1"/>
</dbReference>
<dbReference type="EMBL" id="HM071924">
    <property type="protein sequence ID" value="ADI55465.1"/>
    <property type="molecule type" value="Genomic_DNA"/>
</dbReference>
<accession>D7RME9</accession>
<dbReference type="KEGG" id="vg:9384446"/>
<dbReference type="Proteomes" id="UP000201129">
    <property type="component" value="Segment"/>
</dbReference>
<dbReference type="OrthoDB" id="14006at10239"/>
<dbReference type="InterPro" id="IPR027417">
    <property type="entry name" value="P-loop_NTPase"/>
</dbReference>
<organism evidence="1 2">
    <name type="scientific">Escherichia phage IME08</name>
    <dbReference type="NCBI Taxonomy" id="698728"/>
    <lineage>
        <taxon>Viruses</taxon>
        <taxon>Duplodnaviria</taxon>
        <taxon>Heunggongvirae</taxon>
        <taxon>Uroviricota</taxon>
        <taxon>Caudoviricetes</taxon>
        <taxon>Pantevenvirales</taxon>
        <taxon>Straboviridae</taxon>
        <taxon>Tevenvirinae</taxon>
        <taxon>Dhakavirus</taxon>
        <taxon>Dhakavirus ime08</taxon>
    </lineage>
</organism>
<evidence type="ECO:0000313" key="1">
    <source>
        <dbReference type="EMBL" id="ADI55465.1"/>
    </source>
</evidence>
<gene>
    <name evidence="1" type="primary">1</name>
</gene>
<dbReference type="InterPro" id="IPR023191">
    <property type="entry name" value="DNMP_kinase_N"/>
</dbReference>
<dbReference type="Gene3D" id="1.10.238.70">
    <property type="match status" value="1"/>
</dbReference>
<keyword evidence="1" id="KW-0418">Kinase</keyword>
<dbReference type="Pfam" id="PF21448">
    <property type="entry name" value="DNMK"/>
    <property type="match status" value="1"/>
</dbReference>
<reference evidence="1 2" key="2">
    <citation type="journal article" date="2011" name="Virol. J.">
        <title>Sequence characteristics of T4-like bacteriophage IME08 benome termini revealed by high throughput sequencing.</title>
        <authorList>
            <person name="Jiang X."/>
            <person name="Jiang H."/>
            <person name="Li C."/>
            <person name="Wang S."/>
            <person name="Mi Z."/>
            <person name="An X."/>
            <person name="Chen J."/>
            <person name="Tong Y."/>
        </authorList>
    </citation>
    <scope>NUCLEOTIDE SEQUENCE [LARGE SCALE GENOMIC DNA]</scope>
</reference>
<proteinExistence type="predicted"/>
<dbReference type="GO" id="GO:0016301">
    <property type="term" value="F:kinase activity"/>
    <property type="evidence" value="ECO:0007669"/>
    <property type="project" value="UniProtKB-KW"/>
</dbReference>
<sequence length="258" mass="29598">MYEKIMKLISIVGIKRSGKDTVANYVIENMDSVKFQLAGPIKKYLAEAYEYISDDPVFDRSYMPKLDFNCFEGIGYDREEIIPLKPYDVIDIFENAIVKLNNILPIPGIDVRTAYHYGLTPVQYLSEETKDQLFEVINKNNNWSVRRLMQTLGTDIIVNQFDKMYWVKLFALDYFDKIYSDAKYYVVPDVRQTHEIDSLRAMGATIIHVVRSETGQVQDSHITEAGLPILPGDVVVENNGTLSELYTTIDKLLGNKNV</sequence>
<protein>
    <submittedName>
        <fullName evidence="1">Gp1 dNMP kinase</fullName>
    </submittedName>
</protein>
<dbReference type="GeneID" id="9384446"/>